<sequence>MPQSPATQHRLDPARETAILDAIRELLAEVGYDRMSIDEVARRARASKATIYRRWSGKPDMVAAALHGLMIDHPPLPDTGSLRGDLIAAMTGFCRVYERKQPIVLSLLAAIRADPSLGRLLHEHVLSTGVTETAAVLDRAVARGELAASADATTLVEVGKALLWHRLLLSGEPLDQPWVIHVVDDVLRPLLGVADR</sequence>
<dbReference type="PROSITE" id="PS01081">
    <property type="entry name" value="HTH_TETR_1"/>
    <property type="match status" value="1"/>
</dbReference>
<feature type="domain" description="HTH tetR-type" evidence="5">
    <location>
        <begin position="13"/>
        <end position="73"/>
    </location>
</feature>
<dbReference type="InterPro" id="IPR011075">
    <property type="entry name" value="TetR_C"/>
</dbReference>
<dbReference type="InterPro" id="IPR036271">
    <property type="entry name" value="Tet_transcr_reg_TetR-rel_C_sf"/>
</dbReference>
<dbReference type="AlphaFoldDB" id="A0A316FIX8"/>
<dbReference type="Gene3D" id="1.10.10.60">
    <property type="entry name" value="Homeodomain-like"/>
    <property type="match status" value="1"/>
</dbReference>
<dbReference type="PANTHER" id="PTHR30055">
    <property type="entry name" value="HTH-TYPE TRANSCRIPTIONAL REGULATOR RUTR"/>
    <property type="match status" value="1"/>
</dbReference>
<dbReference type="OrthoDB" id="9796019at2"/>
<dbReference type="Pfam" id="PF00440">
    <property type="entry name" value="TetR_N"/>
    <property type="match status" value="1"/>
</dbReference>
<dbReference type="PANTHER" id="PTHR30055:SF148">
    <property type="entry name" value="TETR-FAMILY TRANSCRIPTIONAL REGULATOR"/>
    <property type="match status" value="1"/>
</dbReference>
<evidence type="ECO:0000256" key="4">
    <source>
        <dbReference type="PROSITE-ProRule" id="PRU00335"/>
    </source>
</evidence>
<dbReference type="Pfam" id="PF16859">
    <property type="entry name" value="TetR_C_11"/>
    <property type="match status" value="1"/>
</dbReference>
<gene>
    <name evidence="6" type="ORF">BC793_107360</name>
</gene>
<evidence type="ECO:0000313" key="7">
    <source>
        <dbReference type="Proteomes" id="UP000245697"/>
    </source>
</evidence>
<feature type="DNA-binding region" description="H-T-H motif" evidence="4">
    <location>
        <begin position="36"/>
        <end position="55"/>
    </location>
</feature>
<dbReference type="GO" id="GO:0000976">
    <property type="term" value="F:transcription cis-regulatory region binding"/>
    <property type="evidence" value="ECO:0007669"/>
    <property type="project" value="TreeGrafter"/>
</dbReference>
<evidence type="ECO:0000256" key="1">
    <source>
        <dbReference type="ARBA" id="ARBA00023015"/>
    </source>
</evidence>
<accession>A0A316FIX8</accession>
<keyword evidence="3" id="KW-0804">Transcription</keyword>
<dbReference type="PROSITE" id="PS50977">
    <property type="entry name" value="HTH_TETR_2"/>
    <property type="match status" value="1"/>
</dbReference>
<dbReference type="SUPFAM" id="SSF48498">
    <property type="entry name" value="Tetracyclin repressor-like, C-terminal domain"/>
    <property type="match status" value="1"/>
</dbReference>
<dbReference type="RefSeq" id="WP_109593906.1">
    <property type="nucleotide sequence ID" value="NZ_BONA01000041.1"/>
</dbReference>
<evidence type="ECO:0000259" key="5">
    <source>
        <dbReference type="PROSITE" id="PS50977"/>
    </source>
</evidence>
<reference evidence="6 7" key="1">
    <citation type="submission" date="2018-05" db="EMBL/GenBank/DDBJ databases">
        <title>Genomic Encyclopedia of Archaeal and Bacterial Type Strains, Phase II (KMG-II): from individual species to whole genera.</title>
        <authorList>
            <person name="Goeker M."/>
        </authorList>
    </citation>
    <scope>NUCLEOTIDE SEQUENCE [LARGE SCALE GENOMIC DNA]</scope>
    <source>
        <strain evidence="6 7">DSM 45184</strain>
    </source>
</reference>
<dbReference type="InterPro" id="IPR050109">
    <property type="entry name" value="HTH-type_TetR-like_transc_reg"/>
</dbReference>
<protein>
    <submittedName>
        <fullName evidence="6">TetR family transcriptional regulator</fullName>
    </submittedName>
</protein>
<organism evidence="6 7">
    <name type="scientific">Actinoplanes xinjiangensis</name>
    <dbReference type="NCBI Taxonomy" id="512350"/>
    <lineage>
        <taxon>Bacteria</taxon>
        <taxon>Bacillati</taxon>
        <taxon>Actinomycetota</taxon>
        <taxon>Actinomycetes</taxon>
        <taxon>Micromonosporales</taxon>
        <taxon>Micromonosporaceae</taxon>
        <taxon>Actinoplanes</taxon>
    </lineage>
</organism>
<evidence type="ECO:0000256" key="3">
    <source>
        <dbReference type="ARBA" id="ARBA00023163"/>
    </source>
</evidence>
<dbReference type="EMBL" id="QGGR01000007">
    <property type="protein sequence ID" value="PWK47750.1"/>
    <property type="molecule type" value="Genomic_DNA"/>
</dbReference>
<dbReference type="SUPFAM" id="SSF46689">
    <property type="entry name" value="Homeodomain-like"/>
    <property type="match status" value="1"/>
</dbReference>
<keyword evidence="1" id="KW-0805">Transcription regulation</keyword>
<dbReference type="InterPro" id="IPR001647">
    <property type="entry name" value="HTH_TetR"/>
</dbReference>
<evidence type="ECO:0000256" key="2">
    <source>
        <dbReference type="ARBA" id="ARBA00023125"/>
    </source>
</evidence>
<keyword evidence="2 4" id="KW-0238">DNA-binding</keyword>
<proteinExistence type="predicted"/>
<name>A0A316FIX8_9ACTN</name>
<dbReference type="InterPro" id="IPR009057">
    <property type="entry name" value="Homeodomain-like_sf"/>
</dbReference>
<evidence type="ECO:0000313" key="6">
    <source>
        <dbReference type="EMBL" id="PWK47750.1"/>
    </source>
</evidence>
<dbReference type="InterPro" id="IPR023772">
    <property type="entry name" value="DNA-bd_HTH_TetR-type_CS"/>
</dbReference>
<dbReference type="PRINTS" id="PR00455">
    <property type="entry name" value="HTHTETR"/>
</dbReference>
<keyword evidence="7" id="KW-1185">Reference proteome</keyword>
<comment type="caution">
    <text evidence="6">The sequence shown here is derived from an EMBL/GenBank/DDBJ whole genome shotgun (WGS) entry which is preliminary data.</text>
</comment>
<dbReference type="GO" id="GO:0003700">
    <property type="term" value="F:DNA-binding transcription factor activity"/>
    <property type="evidence" value="ECO:0007669"/>
    <property type="project" value="TreeGrafter"/>
</dbReference>
<dbReference type="Gene3D" id="1.10.357.10">
    <property type="entry name" value="Tetracycline Repressor, domain 2"/>
    <property type="match status" value="1"/>
</dbReference>
<dbReference type="Proteomes" id="UP000245697">
    <property type="component" value="Unassembled WGS sequence"/>
</dbReference>